<feature type="transmembrane region" description="Helical" evidence="9">
    <location>
        <begin position="34"/>
        <end position="52"/>
    </location>
</feature>
<keyword evidence="10" id="KW-0175">Coiled coil</keyword>
<evidence type="ECO:0000256" key="1">
    <source>
        <dbReference type="ARBA" id="ARBA00004377"/>
    </source>
</evidence>
<dbReference type="Gene3D" id="2.40.30.170">
    <property type="match status" value="1"/>
</dbReference>
<dbReference type="GO" id="GO:1990195">
    <property type="term" value="C:macrolide transmembrane transporter complex"/>
    <property type="evidence" value="ECO:0007669"/>
    <property type="project" value="InterPro"/>
</dbReference>
<dbReference type="InterPro" id="IPR030190">
    <property type="entry name" value="MacA_alpha-hairpin_sf"/>
</dbReference>
<comment type="subcellular location">
    <subcellularLocation>
        <location evidence="1 9">Cell inner membrane</location>
        <topology evidence="1 9">Single-pass membrane protein</topology>
    </subcellularLocation>
</comment>
<evidence type="ECO:0000256" key="4">
    <source>
        <dbReference type="ARBA" id="ARBA00022475"/>
    </source>
</evidence>
<feature type="coiled-coil region" evidence="10">
    <location>
        <begin position="242"/>
        <end position="284"/>
    </location>
</feature>
<dbReference type="KEGG" id="thig:FE785_08885"/>
<dbReference type="NCBIfam" id="TIGR01843">
    <property type="entry name" value="type_I_hlyD"/>
    <property type="match status" value="1"/>
</dbReference>
<evidence type="ECO:0000256" key="3">
    <source>
        <dbReference type="ARBA" id="ARBA00022448"/>
    </source>
</evidence>
<dbReference type="Pfam" id="PF26002">
    <property type="entry name" value="Beta-barrel_AprE"/>
    <property type="match status" value="1"/>
</dbReference>
<comment type="similarity">
    <text evidence="2 9">Belongs to the membrane fusion protein (MFP) (TC 8.A.1) family.</text>
</comment>
<keyword evidence="7 9" id="KW-1133">Transmembrane helix</keyword>
<name>A0A4P9K7Q2_9GAMM</name>
<dbReference type="Proteomes" id="UP000304864">
    <property type="component" value="Chromosome"/>
</dbReference>
<evidence type="ECO:0000256" key="9">
    <source>
        <dbReference type="RuleBase" id="RU365093"/>
    </source>
</evidence>
<dbReference type="OrthoDB" id="9775513at2"/>
<feature type="domain" description="AprE-like beta-barrel" evidence="12">
    <location>
        <begin position="333"/>
        <end position="419"/>
    </location>
</feature>
<dbReference type="GO" id="GO:0019898">
    <property type="term" value="C:extrinsic component of membrane"/>
    <property type="evidence" value="ECO:0007669"/>
    <property type="project" value="InterPro"/>
</dbReference>
<keyword evidence="3 9" id="KW-0813">Transport</keyword>
<dbReference type="PANTHER" id="PTHR30386:SF26">
    <property type="entry name" value="TRANSPORT PROTEIN COMB"/>
    <property type="match status" value="1"/>
</dbReference>
<keyword evidence="6 9" id="KW-0812">Transmembrane</keyword>
<evidence type="ECO:0000256" key="7">
    <source>
        <dbReference type="ARBA" id="ARBA00022989"/>
    </source>
</evidence>
<dbReference type="PANTHER" id="PTHR30386">
    <property type="entry name" value="MEMBRANE FUSION SUBUNIT OF EMRAB-TOLC MULTIDRUG EFFLUX PUMP"/>
    <property type="match status" value="1"/>
</dbReference>
<dbReference type="PRINTS" id="PR01490">
    <property type="entry name" value="RTXTOXIND"/>
</dbReference>
<evidence type="ECO:0000256" key="5">
    <source>
        <dbReference type="ARBA" id="ARBA00022519"/>
    </source>
</evidence>
<dbReference type="InterPro" id="IPR050739">
    <property type="entry name" value="MFP"/>
</dbReference>
<accession>A0A4P9K7Q2</accession>
<evidence type="ECO:0000313" key="13">
    <source>
        <dbReference type="EMBL" id="QCU91174.1"/>
    </source>
</evidence>
<keyword evidence="14" id="KW-1185">Reference proteome</keyword>
<organism evidence="13 14">
    <name type="scientific">Thiomicrorhabdus sediminis</name>
    <dbReference type="NCBI Taxonomy" id="2580412"/>
    <lineage>
        <taxon>Bacteria</taxon>
        <taxon>Pseudomonadati</taxon>
        <taxon>Pseudomonadota</taxon>
        <taxon>Gammaproteobacteria</taxon>
        <taxon>Thiotrichales</taxon>
        <taxon>Piscirickettsiaceae</taxon>
        <taxon>Thiomicrorhabdus</taxon>
    </lineage>
</organism>
<dbReference type="Gene3D" id="6.10.140.1990">
    <property type="match status" value="1"/>
</dbReference>
<gene>
    <name evidence="13" type="ORF">FE785_08885</name>
</gene>
<reference evidence="13 14" key="1">
    <citation type="submission" date="2019-05" db="EMBL/GenBank/DDBJ databases">
        <title>Thiomicrorhabdus sediminis sp. nov, a novel sulfur-oxidizing bacterium isolated from coastal sediment.</title>
        <authorList>
            <person name="Liu X."/>
        </authorList>
    </citation>
    <scope>NUCLEOTIDE SEQUENCE [LARGE SCALE GENOMIC DNA]</scope>
    <source>
        <strain evidence="13 14">G1</strain>
    </source>
</reference>
<sequence length="442" mass="49315">MIKNAIINNELQHKDWVIDAEWAKIQQQPIRAKSLLYLVALIIVGLITWAAFAPLDEIVRGQGKVIPSNKLQVIQSLDGGSIKKILVTEGQKVKAGDLLVQIDATRSESSLYENEAQVLALRAEIIRLQALTNETALIFPQKLINIAPDVVEREQRLYRANMNELQENRKVLHSQLQQKEQMLREARASRNQYALNIELLSKELDAVRPLLKSGAVSEVEIFKMTRELNSLQGELDVTRATINRNKAAIDEAMNKISELKARSIAKWREQLSESSAKLASLQQTAVGLEHMVQQTDIRSPINGTVQRLLANTVSGVVTPGQTLMEILPTDDILIIEAKINPRDIAFLLPGQPATIKFSAYDFTIYGGVEAEVTQISPDSITDEKGNTYYIVKLKTRVADVHEAIKVIPGMIAEADIITGKKTVLEYLFKPILRASSQAMTER</sequence>
<evidence type="ECO:0000256" key="2">
    <source>
        <dbReference type="ARBA" id="ARBA00009477"/>
    </source>
</evidence>
<dbReference type="GO" id="GO:1990961">
    <property type="term" value="P:xenobiotic detoxification by transmembrane export across the plasma membrane"/>
    <property type="evidence" value="ECO:0007669"/>
    <property type="project" value="InterPro"/>
</dbReference>
<evidence type="ECO:0000259" key="12">
    <source>
        <dbReference type="Pfam" id="PF26002"/>
    </source>
</evidence>
<keyword evidence="5 9" id="KW-0997">Cell inner membrane</keyword>
<evidence type="ECO:0000259" key="11">
    <source>
        <dbReference type="Pfam" id="PF25994"/>
    </source>
</evidence>
<dbReference type="InterPro" id="IPR058982">
    <property type="entry name" value="Beta-barrel_AprE"/>
</dbReference>
<dbReference type="AlphaFoldDB" id="A0A4P9K7Q2"/>
<dbReference type="Pfam" id="PF25994">
    <property type="entry name" value="HH_AprE"/>
    <property type="match status" value="1"/>
</dbReference>
<dbReference type="InterPro" id="IPR010129">
    <property type="entry name" value="T1SS_HlyD"/>
</dbReference>
<evidence type="ECO:0000256" key="10">
    <source>
        <dbReference type="SAM" id="Coils"/>
    </source>
</evidence>
<keyword evidence="4 9" id="KW-1003">Cell membrane</keyword>
<dbReference type="Gene3D" id="2.40.50.100">
    <property type="match status" value="1"/>
</dbReference>
<evidence type="ECO:0000256" key="8">
    <source>
        <dbReference type="ARBA" id="ARBA00023136"/>
    </source>
</evidence>
<dbReference type="EMBL" id="CP040602">
    <property type="protein sequence ID" value="QCU91174.1"/>
    <property type="molecule type" value="Genomic_DNA"/>
</dbReference>
<dbReference type="InterPro" id="IPR058781">
    <property type="entry name" value="HH_AprE-like"/>
</dbReference>
<feature type="domain" description="AprE-like long alpha-helical hairpin" evidence="11">
    <location>
        <begin position="108"/>
        <end position="285"/>
    </location>
</feature>
<evidence type="ECO:0000313" key="14">
    <source>
        <dbReference type="Proteomes" id="UP000304864"/>
    </source>
</evidence>
<feature type="coiled-coil region" evidence="10">
    <location>
        <begin position="162"/>
        <end position="203"/>
    </location>
</feature>
<proteinExistence type="inferred from homology"/>
<keyword evidence="8 9" id="KW-0472">Membrane</keyword>
<protein>
    <recommendedName>
        <fullName evidence="9">Membrane fusion protein (MFP) family protein</fullName>
    </recommendedName>
</protein>
<evidence type="ECO:0000256" key="6">
    <source>
        <dbReference type="ARBA" id="ARBA00022692"/>
    </source>
</evidence>
<dbReference type="SUPFAM" id="SSF111369">
    <property type="entry name" value="HlyD-like secretion proteins"/>
    <property type="match status" value="1"/>
</dbReference>
<dbReference type="GO" id="GO:0015031">
    <property type="term" value="P:protein transport"/>
    <property type="evidence" value="ECO:0007669"/>
    <property type="project" value="InterPro"/>
</dbReference>
<dbReference type="GO" id="GO:0005886">
    <property type="term" value="C:plasma membrane"/>
    <property type="evidence" value="ECO:0007669"/>
    <property type="project" value="UniProtKB-SubCell"/>
</dbReference>